<gene>
    <name evidence="8" type="ORF">BKA02_001799</name>
</gene>
<feature type="transmembrane region" description="Helical" evidence="6">
    <location>
        <begin position="272"/>
        <end position="288"/>
    </location>
</feature>
<evidence type="ECO:0000256" key="1">
    <source>
        <dbReference type="ARBA" id="ARBA00004141"/>
    </source>
</evidence>
<evidence type="ECO:0000256" key="5">
    <source>
        <dbReference type="ARBA" id="ARBA00023136"/>
    </source>
</evidence>
<feature type="transmembrane region" description="Helical" evidence="6">
    <location>
        <begin position="155"/>
        <end position="175"/>
    </location>
</feature>
<keyword evidence="4 6" id="KW-1133">Transmembrane helix</keyword>
<feature type="domain" description="EamA" evidence="7">
    <location>
        <begin position="161"/>
        <end position="287"/>
    </location>
</feature>
<evidence type="ECO:0000256" key="6">
    <source>
        <dbReference type="SAM" id="Phobius"/>
    </source>
</evidence>
<feature type="domain" description="EamA" evidence="7">
    <location>
        <begin position="11"/>
        <end position="143"/>
    </location>
</feature>
<sequence length="350" mass="35944">MSHGAGISRRGWLLLAAMSVLWGVPYLFIRIAVDSYSPPAIVAGRTLLAAVLLLPFALRRGALRAAWRHWPWVLAFGLVEMGGPFLLLGHAEQSLPSGPTGLLVATVPLFAALIALTGGDRTVLQPARIAGLVIGFLGVAAVVAGPGLFGGEINFVAVGEVLLVAVLYSIAPFIVARKLGDVPSMGTVTLAMLFIGTLYLPIALATQHEVPTPTATVAVVVLGVVCTAVAFLVFFALIREVGPVRAPLFTYVNPVVALLLGALVLAEPLSPGLAIGFPLIVVGCWFAGTGGRIRRSDAEDLTPVDESVAAASVGATGEACAATAIVEPEAVTGTVRIADPGTDAPPTADD</sequence>
<dbReference type="EMBL" id="JACCBH010000001">
    <property type="protein sequence ID" value="NYD54744.1"/>
    <property type="molecule type" value="Genomic_DNA"/>
</dbReference>
<dbReference type="InterPro" id="IPR000620">
    <property type="entry name" value="EamA_dom"/>
</dbReference>
<evidence type="ECO:0000256" key="3">
    <source>
        <dbReference type="ARBA" id="ARBA00022692"/>
    </source>
</evidence>
<dbReference type="PANTHER" id="PTHR32322">
    <property type="entry name" value="INNER MEMBRANE TRANSPORTER"/>
    <property type="match status" value="1"/>
</dbReference>
<feature type="transmembrane region" description="Helical" evidence="6">
    <location>
        <begin position="129"/>
        <end position="149"/>
    </location>
</feature>
<feature type="transmembrane region" description="Helical" evidence="6">
    <location>
        <begin position="217"/>
        <end position="236"/>
    </location>
</feature>
<dbReference type="GO" id="GO:0016020">
    <property type="term" value="C:membrane"/>
    <property type="evidence" value="ECO:0007669"/>
    <property type="project" value="UniProtKB-SubCell"/>
</dbReference>
<keyword evidence="5 6" id="KW-0472">Membrane</keyword>
<comment type="subcellular location">
    <subcellularLocation>
        <location evidence="1">Membrane</location>
        <topology evidence="1">Multi-pass membrane protein</topology>
    </subcellularLocation>
</comment>
<dbReference type="Proteomes" id="UP000552045">
    <property type="component" value="Unassembled WGS sequence"/>
</dbReference>
<comment type="similarity">
    <text evidence="2">Belongs to the EamA transporter family.</text>
</comment>
<dbReference type="PANTHER" id="PTHR32322:SF2">
    <property type="entry name" value="EAMA DOMAIN-CONTAINING PROTEIN"/>
    <property type="match status" value="1"/>
</dbReference>
<feature type="transmembrane region" description="Helical" evidence="6">
    <location>
        <begin position="100"/>
        <end position="117"/>
    </location>
</feature>
<reference evidence="8 9" key="1">
    <citation type="submission" date="2020-07" db="EMBL/GenBank/DDBJ databases">
        <title>Sequencing the genomes of 1000 actinobacteria strains.</title>
        <authorList>
            <person name="Klenk H.-P."/>
        </authorList>
    </citation>
    <scope>NUCLEOTIDE SEQUENCE [LARGE SCALE GENOMIC DNA]</scope>
    <source>
        <strain evidence="8 9">DSM 22185</strain>
    </source>
</reference>
<dbReference type="InterPro" id="IPR050638">
    <property type="entry name" value="AA-Vitamin_Transporters"/>
</dbReference>
<organism evidence="8 9">
    <name type="scientific">Microbacterium pseudoresistens</name>
    <dbReference type="NCBI Taxonomy" id="640634"/>
    <lineage>
        <taxon>Bacteria</taxon>
        <taxon>Bacillati</taxon>
        <taxon>Actinomycetota</taxon>
        <taxon>Actinomycetes</taxon>
        <taxon>Micrococcales</taxon>
        <taxon>Microbacteriaceae</taxon>
        <taxon>Microbacterium</taxon>
    </lineage>
</organism>
<dbReference type="AlphaFoldDB" id="A0A7Y9JPK7"/>
<evidence type="ECO:0000313" key="8">
    <source>
        <dbReference type="EMBL" id="NYD54744.1"/>
    </source>
</evidence>
<feature type="transmembrane region" description="Helical" evidence="6">
    <location>
        <begin position="248"/>
        <end position="266"/>
    </location>
</feature>
<name>A0A7Y9JPK7_9MICO</name>
<feature type="transmembrane region" description="Helical" evidence="6">
    <location>
        <begin position="39"/>
        <end position="58"/>
    </location>
</feature>
<protein>
    <submittedName>
        <fullName evidence="8">Drug/metabolite transporter (DMT)-like permease</fullName>
    </submittedName>
</protein>
<evidence type="ECO:0000256" key="4">
    <source>
        <dbReference type="ARBA" id="ARBA00022989"/>
    </source>
</evidence>
<proteinExistence type="inferred from homology"/>
<keyword evidence="9" id="KW-1185">Reference proteome</keyword>
<dbReference type="SUPFAM" id="SSF103481">
    <property type="entry name" value="Multidrug resistance efflux transporter EmrE"/>
    <property type="match status" value="2"/>
</dbReference>
<dbReference type="RefSeq" id="WP_179433294.1">
    <property type="nucleotide sequence ID" value="NZ_BAABLC010000008.1"/>
</dbReference>
<evidence type="ECO:0000259" key="7">
    <source>
        <dbReference type="Pfam" id="PF00892"/>
    </source>
</evidence>
<keyword evidence="3 6" id="KW-0812">Transmembrane</keyword>
<feature type="transmembrane region" description="Helical" evidence="6">
    <location>
        <begin position="70"/>
        <end position="88"/>
    </location>
</feature>
<feature type="transmembrane region" description="Helical" evidence="6">
    <location>
        <begin position="12"/>
        <end position="33"/>
    </location>
</feature>
<comment type="caution">
    <text evidence="8">The sequence shown here is derived from an EMBL/GenBank/DDBJ whole genome shotgun (WGS) entry which is preliminary data.</text>
</comment>
<evidence type="ECO:0000256" key="2">
    <source>
        <dbReference type="ARBA" id="ARBA00007362"/>
    </source>
</evidence>
<evidence type="ECO:0000313" key="9">
    <source>
        <dbReference type="Proteomes" id="UP000552045"/>
    </source>
</evidence>
<accession>A0A7Y9JPK7</accession>
<dbReference type="Pfam" id="PF00892">
    <property type="entry name" value="EamA"/>
    <property type="match status" value="2"/>
</dbReference>
<dbReference type="InterPro" id="IPR037185">
    <property type="entry name" value="EmrE-like"/>
</dbReference>
<feature type="transmembrane region" description="Helical" evidence="6">
    <location>
        <begin position="187"/>
        <end position="205"/>
    </location>
</feature>